<dbReference type="OrthoDB" id="9815245at2"/>
<keyword evidence="1" id="KW-0732">Signal</keyword>
<dbReference type="Gene3D" id="2.70.70.10">
    <property type="entry name" value="Glucose Permease (Domain IIA)"/>
    <property type="match status" value="1"/>
</dbReference>
<proteinExistence type="predicted"/>
<gene>
    <name evidence="3" type="ordered locus">Saut_1766</name>
</gene>
<dbReference type="STRING" id="563040.Saut_1766"/>
<dbReference type="InterPro" id="IPR016047">
    <property type="entry name" value="M23ase_b-sheet_dom"/>
</dbReference>
<dbReference type="Proteomes" id="UP000007803">
    <property type="component" value="Chromosome"/>
</dbReference>
<dbReference type="KEGG" id="sua:Saut_1766"/>
<dbReference type="SUPFAM" id="SSF51261">
    <property type="entry name" value="Duplicated hybrid motif"/>
    <property type="match status" value="1"/>
</dbReference>
<feature type="chain" id="PRO_5003141426" evidence="1">
    <location>
        <begin position="17"/>
        <end position="291"/>
    </location>
</feature>
<evidence type="ECO:0000259" key="2">
    <source>
        <dbReference type="Pfam" id="PF01551"/>
    </source>
</evidence>
<organism evidence="3 4">
    <name type="scientific">Sulfurimonas autotrophica (strain ATCC BAA-671 / DSM 16294 / JCM 11897 / OK10)</name>
    <dbReference type="NCBI Taxonomy" id="563040"/>
    <lineage>
        <taxon>Bacteria</taxon>
        <taxon>Pseudomonadati</taxon>
        <taxon>Campylobacterota</taxon>
        <taxon>Epsilonproteobacteria</taxon>
        <taxon>Campylobacterales</taxon>
        <taxon>Sulfurimonadaceae</taxon>
        <taxon>Sulfurimonas</taxon>
    </lineage>
</organism>
<dbReference type="eggNOG" id="COG0739">
    <property type="taxonomic scope" value="Bacteria"/>
</dbReference>
<evidence type="ECO:0000256" key="1">
    <source>
        <dbReference type="SAM" id="SignalP"/>
    </source>
</evidence>
<dbReference type="MEROPS" id="M23.014"/>
<name>E0UQ67_SULAO</name>
<dbReference type="Gene3D" id="2.60.40.1590">
    <property type="entry name" value="Peptidoglycan hydrolase domains"/>
    <property type="match status" value="1"/>
</dbReference>
<dbReference type="EMBL" id="CP002205">
    <property type="protein sequence ID" value="ADN09810.1"/>
    <property type="molecule type" value="Genomic_DNA"/>
</dbReference>
<protein>
    <submittedName>
        <fullName evidence="3">Peptidase M23</fullName>
    </submittedName>
</protein>
<dbReference type="AlphaFoldDB" id="E0UQ67"/>
<feature type="domain" description="M23ase beta-sheet core" evidence="2">
    <location>
        <begin position="179"/>
        <end position="273"/>
    </location>
</feature>
<dbReference type="CDD" id="cd12797">
    <property type="entry name" value="M23_peptidase"/>
    <property type="match status" value="1"/>
</dbReference>
<dbReference type="Pfam" id="PF01551">
    <property type="entry name" value="Peptidase_M23"/>
    <property type="match status" value="1"/>
</dbReference>
<evidence type="ECO:0000313" key="3">
    <source>
        <dbReference type="EMBL" id="ADN09810.1"/>
    </source>
</evidence>
<dbReference type="GO" id="GO:0004222">
    <property type="term" value="F:metalloendopeptidase activity"/>
    <property type="evidence" value="ECO:0007669"/>
    <property type="project" value="TreeGrafter"/>
</dbReference>
<dbReference type="PANTHER" id="PTHR21666">
    <property type="entry name" value="PEPTIDASE-RELATED"/>
    <property type="match status" value="1"/>
</dbReference>
<evidence type="ECO:0000313" key="4">
    <source>
        <dbReference type="Proteomes" id="UP000007803"/>
    </source>
</evidence>
<dbReference type="InterPro" id="IPR011055">
    <property type="entry name" value="Dup_hybrid_motif"/>
</dbReference>
<dbReference type="RefSeq" id="WP_013327563.1">
    <property type="nucleotide sequence ID" value="NC_014506.1"/>
</dbReference>
<reference evidence="4" key="1">
    <citation type="journal article" date="2010" name="Stand. Genomic Sci.">
        <title>Complete genome sequence of Sulfurimonas autotrophica type strain (OK10).</title>
        <authorList>
            <person name="Sikorski J."/>
            <person name="Munk C."/>
            <person name="Lapidus A."/>
            <person name="Djao O."/>
            <person name="Lucas S."/>
            <person name="Glavina Del Rio T."/>
            <person name="Nolan M."/>
            <person name="Tice H."/>
            <person name="Han C."/>
            <person name="Cheng J."/>
            <person name="Tapia R."/>
            <person name="Goodwin L."/>
            <person name="Pitluck S."/>
            <person name="Liolios K."/>
            <person name="Ivanova N."/>
            <person name="Mavromatis K."/>
            <person name="Mikhailova N."/>
            <person name="Pati A."/>
            <person name="Sims D."/>
            <person name="Meincke L."/>
            <person name="Brettin T."/>
            <person name="Detter J."/>
            <person name="Chen A."/>
            <person name="Palaniappan K."/>
            <person name="Land M."/>
            <person name="Hauser L."/>
            <person name="Chang Y."/>
            <person name="Jeffries C."/>
            <person name="Rohde M."/>
            <person name="Lang E."/>
            <person name="Spring S."/>
            <person name="Goker M."/>
            <person name="Woyke T."/>
            <person name="Bristow J."/>
            <person name="Eisen J."/>
            <person name="Markowitz V."/>
            <person name="Hugenholtz P."/>
            <person name="Kyrpides N."/>
            <person name="Klenk H."/>
        </authorList>
    </citation>
    <scope>NUCLEOTIDE SEQUENCE [LARGE SCALE GENOMIC DNA]</scope>
    <source>
        <strain evidence="4">ATCC BAA-671 / DSM 16294 / JCM 11897 / OK10</strain>
    </source>
</reference>
<accession>E0UQ67</accession>
<feature type="signal peptide" evidence="1">
    <location>
        <begin position="1"/>
        <end position="16"/>
    </location>
</feature>
<dbReference type="InterPro" id="IPR050570">
    <property type="entry name" value="Cell_wall_metabolism_enzyme"/>
</dbReference>
<sequence>MKFFFVFFLFSFSLFALNMKIVNDEVGNGKTALIKFSKEKDIAYKTIEFEKKKIAIFSNPFNKNEYYALIPISYYDRPSQKTMKILYFKNGKKKYKDVVLKIKDAKYKKETIHVSSSKVNPKLPKVKKRIAKEYNEAMKIYHTVTNKSYLHSDFIFPMQSKITSAFGTARVYNGSLKGYHSGTDFRAKIGTTIIASNDGRVVLVKKRFYSGGTVVIDHGEGIYTCYFHMSKFNVKKNQFVKKGELLGLSGKSGRVTGPHLHFSARIDGVQVDPLQLITLLNNNLIFNKQRK</sequence>
<dbReference type="HOGENOM" id="CLU_029425_5_2_7"/>
<dbReference type="PANTHER" id="PTHR21666:SF270">
    <property type="entry name" value="MUREIN HYDROLASE ACTIVATOR ENVC"/>
    <property type="match status" value="1"/>
</dbReference>
<keyword evidence="4" id="KW-1185">Reference proteome</keyword>